<keyword evidence="14" id="KW-0418">Kinase</keyword>
<dbReference type="GO" id="GO:0005886">
    <property type="term" value="C:plasma membrane"/>
    <property type="evidence" value="ECO:0007669"/>
    <property type="project" value="UniProtKB-SubCell"/>
</dbReference>
<dbReference type="Pfam" id="PF23598">
    <property type="entry name" value="LRR_14"/>
    <property type="match status" value="1"/>
</dbReference>
<dbReference type="Gene3D" id="3.80.10.10">
    <property type="entry name" value="Ribonuclease Inhibitor"/>
    <property type="match status" value="3"/>
</dbReference>
<evidence type="ECO:0000256" key="6">
    <source>
        <dbReference type="ARBA" id="ARBA00022527"/>
    </source>
</evidence>
<dbReference type="PANTHER" id="PTHR27000">
    <property type="entry name" value="LEUCINE-RICH REPEAT RECEPTOR-LIKE PROTEIN KINASE FAMILY PROTEIN-RELATED"/>
    <property type="match status" value="1"/>
</dbReference>
<evidence type="ECO:0000256" key="8">
    <source>
        <dbReference type="ARBA" id="ARBA00022614"/>
    </source>
</evidence>
<gene>
    <name evidence="25" type="ORF">LTRI10_LOCUS48701</name>
</gene>
<dbReference type="EC" id="2.7.11.1" evidence="4"/>
<evidence type="ECO:0000256" key="13">
    <source>
        <dbReference type="ARBA" id="ARBA00022741"/>
    </source>
</evidence>
<feature type="binding site" evidence="22">
    <location>
        <position position="750"/>
    </location>
    <ligand>
        <name>ATP</name>
        <dbReference type="ChEBI" id="CHEBI:30616"/>
    </ligand>
</feature>
<keyword evidence="9" id="KW-0808">Transferase</keyword>
<sequence>MSSSSRTWRVFSAAMAVAVLQSWLIFLTTATAAAAAASGIRSNETDRMALLEFKSMVSSDPLGALSSWNDSTHFCQWYGVSCSRRQVGGRVAVLRLSSQMLYGSISPHIGNLSFLKELDLTNNSFSEGIPPEIGRLHRLQHLQLTNNSLRGEIPSNISGCSALAGFSAANNKLVGQLPWQIGGLNKLRVLFVTKNDLTGSIPPSFGNLSSLQILRAGENHFSGSTVLAPLCRLKRLQYLDLVLNNLTGEIPASFFNLSSLTDVYFSYNQLHGNLPRNLGISFPNLRTLDVAYNRFTGIVPPSLSNASSLVVLQLPSNNFTGTMPSMESSRNLMWLSVFNNSLGSGGEANDLSFLCSLTNASSLQWLLIHYNNFGGSLPKQVANLSTGLEVLSLKGNRLSGSIPGEIQNLVSLQWLDATYNNFSGTIPSTIGNLQALQRLQMSYNSISGSIPSSIGNLTKLLGLYLSNNHLQGGIPAGIENCRNLMTLDISYNNLSGVIPLEIMSMSSLSSLLNLSYNHFIGAIPVEVGNLKNLGDLDLSHNKLSEEIPYSLGSCVTMEELHLQGNLLQGTIPPSIHSLRGIRILDVSTNNLSGRIPKFLEDMKELQLLNLSYNDFEDEVPLSGVFKNASIILVDGNRKLCGGIAELQLPSCSFRQHKKVLSHNLKIVISTISSLGFLTCIASCLLIFWIKKKGKPDTIPADDFQLQVSYHSLHKATDGFSTTNLIGVGSFGSVYKGVLDMNENRTTIAVKVFNLQRRGASKSFMAECAALKNIRHRNLVKVLTACSGVDRQGNDFKALVYEFLVNGSLEDWLHPVQSGDEPPRSLNFIQRLNISIDVAYAMNYLHHQCGTPIVHCDLKPSNVLLDEDLVGHVGDFGLAQFLPSVADSSSTCEASSSIGIKGTVGYAPPEYGMGHEVSVQGDVYSYGVHLLEMFTGRKPTDEAFQEGFTIHRFVRTAISEKLVTELLDPVLLNELHIGRTTHNNTIRSNSSTSSKVANKTSSPKAEEILISILEIGVACSSDIPQERISMNEVVTRLVSSRKSFLDQSTRRRREVR</sequence>
<dbReference type="FunFam" id="3.30.200.20:FF:000432">
    <property type="entry name" value="LRR receptor-like serine/threonine-protein kinase EFR"/>
    <property type="match status" value="1"/>
</dbReference>
<dbReference type="PROSITE" id="PS00107">
    <property type="entry name" value="PROTEIN_KINASE_ATP"/>
    <property type="match status" value="1"/>
</dbReference>
<evidence type="ECO:0000259" key="24">
    <source>
        <dbReference type="PROSITE" id="PS50011"/>
    </source>
</evidence>
<evidence type="ECO:0000256" key="2">
    <source>
        <dbReference type="ARBA" id="ARBA00004479"/>
    </source>
</evidence>
<dbReference type="InterPro" id="IPR017441">
    <property type="entry name" value="Protein_kinase_ATP_BS"/>
</dbReference>
<evidence type="ECO:0000256" key="4">
    <source>
        <dbReference type="ARBA" id="ARBA00012513"/>
    </source>
</evidence>
<dbReference type="PROSITE" id="PS51450">
    <property type="entry name" value="LRR"/>
    <property type="match status" value="1"/>
</dbReference>
<dbReference type="InterPro" id="IPR013210">
    <property type="entry name" value="LRR_N_plant-typ"/>
</dbReference>
<keyword evidence="12" id="KW-0677">Repeat</keyword>
<evidence type="ECO:0000256" key="20">
    <source>
        <dbReference type="ARBA" id="ARBA00047899"/>
    </source>
</evidence>
<evidence type="ECO:0000256" key="1">
    <source>
        <dbReference type="ARBA" id="ARBA00004162"/>
    </source>
</evidence>
<feature type="transmembrane region" description="Helical" evidence="23">
    <location>
        <begin position="666"/>
        <end position="689"/>
    </location>
</feature>
<evidence type="ECO:0000256" key="11">
    <source>
        <dbReference type="ARBA" id="ARBA00022729"/>
    </source>
</evidence>
<accession>A0AAV2GEK7</accession>
<dbReference type="FunFam" id="1.10.510.10:FF:000358">
    <property type="entry name" value="Putative leucine-rich repeat receptor-like serine/threonine-protein kinase"/>
    <property type="match status" value="1"/>
</dbReference>
<dbReference type="PROSITE" id="PS50011">
    <property type="entry name" value="PROTEIN_KINASE_DOM"/>
    <property type="match status" value="1"/>
</dbReference>
<keyword evidence="19" id="KW-0325">Glycoprotein</keyword>
<dbReference type="GO" id="GO:0005524">
    <property type="term" value="F:ATP binding"/>
    <property type="evidence" value="ECO:0007669"/>
    <property type="project" value="UniProtKB-UniRule"/>
</dbReference>
<name>A0AAV2GEK7_9ROSI</name>
<keyword evidence="16 23" id="KW-1133">Transmembrane helix</keyword>
<evidence type="ECO:0000256" key="18">
    <source>
        <dbReference type="ARBA" id="ARBA00023170"/>
    </source>
</evidence>
<evidence type="ECO:0000256" key="3">
    <source>
        <dbReference type="ARBA" id="ARBA00008684"/>
    </source>
</evidence>
<keyword evidence="7" id="KW-0597">Phosphoprotein</keyword>
<keyword evidence="10 23" id="KW-0812">Transmembrane</keyword>
<dbReference type="Gene3D" id="1.10.510.10">
    <property type="entry name" value="Transferase(Phosphotransferase) domain 1"/>
    <property type="match status" value="1"/>
</dbReference>
<dbReference type="SUPFAM" id="SSF56112">
    <property type="entry name" value="Protein kinase-like (PK-like)"/>
    <property type="match status" value="1"/>
</dbReference>
<organism evidence="25 26">
    <name type="scientific">Linum trigynum</name>
    <dbReference type="NCBI Taxonomy" id="586398"/>
    <lineage>
        <taxon>Eukaryota</taxon>
        <taxon>Viridiplantae</taxon>
        <taxon>Streptophyta</taxon>
        <taxon>Embryophyta</taxon>
        <taxon>Tracheophyta</taxon>
        <taxon>Spermatophyta</taxon>
        <taxon>Magnoliopsida</taxon>
        <taxon>eudicotyledons</taxon>
        <taxon>Gunneridae</taxon>
        <taxon>Pentapetalae</taxon>
        <taxon>rosids</taxon>
        <taxon>fabids</taxon>
        <taxon>Malpighiales</taxon>
        <taxon>Linaceae</taxon>
        <taxon>Linum</taxon>
    </lineage>
</organism>
<evidence type="ECO:0000256" key="19">
    <source>
        <dbReference type="ARBA" id="ARBA00023180"/>
    </source>
</evidence>
<dbReference type="InterPro" id="IPR008271">
    <property type="entry name" value="Ser/Thr_kinase_AS"/>
</dbReference>
<comment type="subcellular location">
    <subcellularLocation>
        <location evidence="1">Cell membrane</location>
        <topology evidence="1">Single-pass membrane protein</topology>
    </subcellularLocation>
    <subcellularLocation>
        <location evidence="2">Membrane</location>
        <topology evidence="2">Single-pass type I membrane protein</topology>
    </subcellularLocation>
</comment>
<evidence type="ECO:0000256" key="5">
    <source>
        <dbReference type="ARBA" id="ARBA00022475"/>
    </source>
</evidence>
<dbReference type="InterPro" id="IPR032675">
    <property type="entry name" value="LRR_dom_sf"/>
</dbReference>
<protein>
    <recommendedName>
        <fullName evidence="4">non-specific serine/threonine protein kinase</fullName>
        <ecNumber evidence="4">2.7.11.1</ecNumber>
    </recommendedName>
</protein>
<comment type="catalytic activity">
    <reaction evidence="21">
        <text>L-seryl-[protein] + ATP = O-phospho-L-seryl-[protein] + ADP + H(+)</text>
        <dbReference type="Rhea" id="RHEA:17989"/>
        <dbReference type="Rhea" id="RHEA-COMP:9863"/>
        <dbReference type="Rhea" id="RHEA-COMP:11604"/>
        <dbReference type="ChEBI" id="CHEBI:15378"/>
        <dbReference type="ChEBI" id="CHEBI:29999"/>
        <dbReference type="ChEBI" id="CHEBI:30616"/>
        <dbReference type="ChEBI" id="CHEBI:83421"/>
        <dbReference type="ChEBI" id="CHEBI:456216"/>
        <dbReference type="EC" id="2.7.11.1"/>
    </reaction>
</comment>
<dbReference type="InterPro" id="IPR003591">
    <property type="entry name" value="Leu-rich_rpt_typical-subtyp"/>
</dbReference>
<comment type="catalytic activity">
    <reaction evidence="20">
        <text>L-threonyl-[protein] + ATP = O-phospho-L-threonyl-[protein] + ADP + H(+)</text>
        <dbReference type="Rhea" id="RHEA:46608"/>
        <dbReference type="Rhea" id="RHEA-COMP:11060"/>
        <dbReference type="Rhea" id="RHEA-COMP:11605"/>
        <dbReference type="ChEBI" id="CHEBI:15378"/>
        <dbReference type="ChEBI" id="CHEBI:30013"/>
        <dbReference type="ChEBI" id="CHEBI:30616"/>
        <dbReference type="ChEBI" id="CHEBI:61977"/>
        <dbReference type="ChEBI" id="CHEBI:456216"/>
        <dbReference type="EC" id="2.7.11.1"/>
    </reaction>
</comment>
<evidence type="ECO:0000256" key="21">
    <source>
        <dbReference type="ARBA" id="ARBA00048679"/>
    </source>
</evidence>
<evidence type="ECO:0000256" key="9">
    <source>
        <dbReference type="ARBA" id="ARBA00022679"/>
    </source>
</evidence>
<dbReference type="Pfam" id="PF08263">
    <property type="entry name" value="LRRNT_2"/>
    <property type="match status" value="1"/>
</dbReference>
<keyword evidence="17 23" id="KW-0472">Membrane</keyword>
<keyword evidence="11" id="KW-0732">Signal</keyword>
<evidence type="ECO:0000256" key="17">
    <source>
        <dbReference type="ARBA" id="ARBA00023136"/>
    </source>
</evidence>
<evidence type="ECO:0000256" key="23">
    <source>
        <dbReference type="SAM" id="Phobius"/>
    </source>
</evidence>
<keyword evidence="18" id="KW-0675">Receptor</keyword>
<keyword evidence="13 22" id="KW-0547">Nucleotide-binding</keyword>
<keyword evidence="26" id="KW-1185">Reference proteome</keyword>
<dbReference type="AlphaFoldDB" id="A0AAV2GEK7"/>
<evidence type="ECO:0000313" key="26">
    <source>
        <dbReference type="Proteomes" id="UP001497516"/>
    </source>
</evidence>
<dbReference type="Pfam" id="PF00560">
    <property type="entry name" value="LRR_1"/>
    <property type="match status" value="7"/>
</dbReference>
<evidence type="ECO:0000256" key="12">
    <source>
        <dbReference type="ARBA" id="ARBA00022737"/>
    </source>
</evidence>
<evidence type="ECO:0000256" key="7">
    <source>
        <dbReference type="ARBA" id="ARBA00022553"/>
    </source>
</evidence>
<keyword evidence="8" id="KW-0433">Leucine-rich repeat</keyword>
<dbReference type="Proteomes" id="UP001497516">
    <property type="component" value="Chromosome 8"/>
</dbReference>
<evidence type="ECO:0000256" key="16">
    <source>
        <dbReference type="ARBA" id="ARBA00022989"/>
    </source>
</evidence>
<dbReference type="EMBL" id="OZ034821">
    <property type="protein sequence ID" value="CAL1409181.1"/>
    <property type="molecule type" value="Genomic_DNA"/>
</dbReference>
<evidence type="ECO:0000313" key="25">
    <source>
        <dbReference type="EMBL" id="CAL1409181.1"/>
    </source>
</evidence>
<dbReference type="SMART" id="SM00369">
    <property type="entry name" value="LRR_TYP"/>
    <property type="match status" value="9"/>
</dbReference>
<dbReference type="SUPFAM" id="SSF52058">
    <property type="entry name" value="L domain-like"/>
    <property type="match status" value="2"/>
</dbReference>
<evidence type="ECO:0000256" key="14">
    <source>
        <dbReference type="ARBA" id="ARBA00022777"/>
    </source>
</evidence>
<keyword evidence="15 22" id="KW-0067">ATP-binding</keyword>
<dbReference type="InterPro" id="IPR000719">
    <property type="entry name" value="Prot_kinase_dom"/>
</dbReference>
<dbReference type="Pfam" id="PF07714">
    <property type="entry name" value="PK_Tyr_Ser-Thr"/>
    <property type="match status" value="1"/>
</dbReference>
<dbReference type="InterPro" id="IPR011009">
    <property type="entry name" value="Kinase-like_dom_sf"/>
</dbReference>
<dbReference type="InterPro" id="IPR001611">
    <property type="entry name" value="Leu-rich_rpt"/>
</dbReference>
<dbReference type="PRINTS" id="PR00019">
    <property type="entry name" value="LEURICHRPT"/>
</dbReference>
<proteinExistence type="inferred from homology"/>
<reference evidence="25 26" key="1">
    <citation type="submission" date="2024-04" db="EMBL/GenBank/DDBJ databases">
        <authorList>
            <person name="Fracassetti M."/>
        </authorList>
    </citation>
    <scope>NUCLEOTIDE SEQUENCE [LARGE SCALE GENOMIC DNA]</scope>
</reference>
<comment type="similarity">
    <text evidence="3">Belongs to the protein kinase superfamily. Ser/Thr protein kinase family.</text>
</comment>
<dbReference type="FunFam" id="3.80.10.10:FF:000383">
    <property type="entry name" value="Leucine-rich repeat receptor protein kinase EMS1"/>
    <property type="match status" value="1"/>
</dbReference>
<evidence type="ECO:0000256" key="15">
    <source>
        <dbReference type="ARBA" id="ARBA00022840"/>
    </source>
</evidence>
<keyword evidence="5" id="KW-1003">Cell membrane</keyword>
<dbReference type="InterPro" id="IPR001245">
    <property type="entry name" value="Ser-Thr/Tyr_kinase_cat_dom"/>
</dbReference>
<dbReference type="FunFam" id="3.80.10.10:FF:000627">
    <property type="entry name" value="Probable leucine-rich repeat receptor-like protein kinase At2g33170"/>
    <property type="match status" value="1"/>
</dbReference>
<dbReference type="FunFam" id="3.80.10.10:FF:000288">
    <property type="entry name" value="LRR receptor-like serine/threonine-protein kinase EFR"/>
    <property type="match status" value="1"/>
</dbReference>
<dbReference type="GO" id="GO:0004674">
    <property type="term" value="F:protein serine/threonine kinase activity"/>
    <property type="evidence" value="ECO:0007669"/>
    <property type="project" value="UniProtKB-KW"/>
</dbReference>
<evidence type="ECO:0000256" key="22">
    <source>
        <dbReference type="PROSITE-ProRule" id="PRU10141"/>
    </source>
</evidence>
<dbReference type="PANTHER" id="PTHR27000:SF777">
    <property type="entry name" value="PROTEIN KINASE DOMAIN-CONTAINING PROTEIN"/>
    <property type="match status" value="1"/>
</dbReference>
<dbReference type="SMART" id="SM00220">
    <property type="entry name" value="S_TKc"/>
    <property type="match status" value="1"/>
</dbReference>
<evidence type="ECO:0000256" key="10">
    <source>
        <dbReference type="ARBA" id="ARBA00022692"/>
    </source>
</evidence>
<keyword evidence="6" id="KW-0723">Serine/threonine-protein kinase</keyword>
<dbReference type="Gene3D" id="3.30.200.20">
    <property type="entry name" value="Phosphorylase Kinase, domain 1"/>
    <property type="match status" value="1"/>
</dbReference>
<dbReference type="InterPro" id="IPR055414">
    <property type="entry name" value="LRR_R13L4/SHOC2-like"/>
</dbReference>
<feature type="domain" description="Protein kinase" evidence="24">
    <location>
        <begin position="719"/>
        <end position="1044"/>
    </location>
</feature>
<dbReference type="PROSITE" id="PS00108">
    <property type="entry name" value="PROTEIN_KINASE_ST"/>
    <property type="match status" value="1"/>
</dbReference>